<organism evidence="3 4">
    <name type="scientific">Hydnum rufescens UP504</name>
    <dbReference type="NCBI Taxonomy" id="1448309"/>
    <lineage>
        <taxon>Eukaryota</taxon>
        <taxon>Fungi</taxon>
        <taxon>Dikarya</taxon>
        <taxon>Basidiomycota</taxon>
        <taxon>Agaricomycotina</taxon>
        <taxon>Agaricomycetes</taxon>
        <taxon>Cantharellales</taxon>
        <taxon>Hydnaceae</taxon>
        <taxon>Hydnum</taxon>
    </lineage>
</organism>
<name>A0A9P6DX14_9AGAM</name>
<dbReference type="PANTHER" id="PTHR33096:SF1">
    <property type="entry name" value="CXC1-LIKE CYSTEINE CLUSTER ASSOCIATED WITH KDZ TRANSPOSASES DOMAIN-CONTAINING PROTEIN"/>
    <property type="match status" value="1"/>
</dbReference>
<evidence type="ECO:0000256" key="2">
    <source>
        <dbReference type="SAM" id="MobiDB-lite"/>
    </source>
</evidence>
<evidence type="ECO:0000313" key="3">
    <source>
        <dbReference type="EMBL" id="KAF9514344.1"/>
    </source>
</evidence>
<dbReference type="EMBL" id="MU128962">
    <property type="protein sequence ID" value="KAF9514344.1"/>
    <property type="molecule type" value="Genomic_DNA"/>
</dbReference>
<accession>A0A9P6DX14</accession>
<keyword evidence="1" id="KW-0175">Coiled coil</keyword>
<feature type="compositionally biased region" description="Basic and acidic residues" evidence="2">
    <location>
        <begin position="13"/>
        <end position="32"/>
    </location>
</feature>
<evidence type="ECO:0000313" key="4">
    <source>
        <dbReference type="Proteomes" id="UP000886523"/>
    </source>
</evidence>
<feature type="compositionally biased region" description="Polar residues" evidence="2">
    <location>
        <begin position="1"/>
        <end position="10"/>
    </location>
</feature>
<evidence type="ECO:0000256" key="1">
    <source>
        <dbReference type="SAM" id="Coils"/>
    </source>
</evidence>
<feature type="region of interest" description="Disordered" evidence="2">
    <location>
        <begin position="1"/>
        <end position="34"/>
    </location>
</feature>
<keyword evidence="4" id="KW-1185">Reference proteome</keyword>
<dbReference type="InterPro" id="IPR040521">
    <property type="entry name" value="KDZ"/>
</dbReference>
<feature type="region of interest" description="Disordered" evidence="2">
    <location>
        <begin position="573"/>
        <end position="630"/>
    </location>
</feature>
<protein>
    <submittedName>
        <fullName evidence="3">Uncharacterized protein</fullName>
    </submittedName>
</protein>
<dbReference type="Pfam" id="PF18758">
    <property type="entry name" value="KDZ"/>
    <property type="match status" value="1"/>
</dbReference>
<gene>
    <name evidence="3" type="ORF">BS47DRAFT_1392613</name>
</gene>
<sequence length="630" mass="71538">MQPARSSHAGQKQKADTRDFDGDPSEVDKVEPGLHAPNSAYDACRESFIAADGDWVKASTQFFEDTGVMALLCHHDLPLAVASMWTLGDKQFYVFALLETLLNHLPGCWRVGALYDIGCQMDQSLKKWKFRPEWLPHFEWGVSIFHAYGHQWACQLWYHPCNSEHWGLSDGEGCERFWSQLHQLIPGLQVTGYHQHLFILDLQMEHIDQVKQVGMGKWLQDQLDQAQRCMEEAEMKLGNHSISYLLDQFKAQREYHSQPVSHQSQTKGAQAIERIISLTATLESQKENLKDAIAEGINLVEGESTASNLVQAEWQEKVQLLREAIQHLEGTIKKKTDELWLSDQTSDAELSWLKRDKWVNVQLNLHVLREQLLRKLRARKFELATLDRANSSRILDQKTKAHVEKAVKSRSGGIEATVKKYNAKLKELVALQGKGGIRRGAYVPPMLTMEGLYQLDVDQDIWEDSRGDIADFPDGIVPPWLGDPSVKEGIRLSQEIANCARSLRDARLSMQIFRLGSANQLYEWMTAWKKDMVQVPISSGAPSWDNICRPLPLQEHHAVWTQVQHEMEFDATAISDLQPPLTTRRNERSSADYDSDASSDDTEGGELEESFEPQEASLIVAMDQASVEEA</sequence>
<feature type="coiled-coil region" evidence="1">
    <location>
        <begin position="275"/>
        <end position="338"/>
    </location>
</feature>
<reference evidence="3" key="1">
    <citation type="journal article" date="2020" name="Nat. Commun.">
        <title>Large-scale genome sequencing of mycorrhizal fungi provides insights into the early evolution of symbiotic traits.</title>
        <authorList>
            <person name="Miyauchi S."/>
            <person name="Kiss E."/>
            <person name="Kuo A."/>
            <person name="Drula E."/>
            <person name="Kohler A."/>
            <person name="Sanchez-Garcia M."/>
            <person name="Morin E."/>
            <person name="Andreopoulos B."/>
            <person name="Barry K.W."/>
            <person name="Bonito G."/>
            <person name="Buee M."/>
            <person name="Carver A."/>
            <person name="Chen C."/>
            <person name="Cichocki N."/>
            <person name="Clum A."/>
            <person name="Culley D."/>
            <person name="Crous P.W."/>
            <person name="Fauchery L."/>
            <person name="Girlanda M."/>
            <person name="Hayes R.D."/>
            <person name="Keri Z."/>
            <person name="LaButti K."/>
            <person name="Lipzen A."/>
            <person name="Lombard V."/>
            <person name="Magnuson J."/>
            <person name="Maillard F."/>
            <person name="Murat C."/>
            <person name="Nolan M."/>
            <person name="Ohm R.A."/>
            <person name="Pangilinan J."/>
            <person name="Pereira M.F."/>
            <person name="Perotto S."/>
            <person name="Peter M."/>
            <person name="Pfister S."/>
            <person name="Riley R."/>
            <person name="Sitrit Y."/>
            <person name="Stielow J.B."/>
            <person name="Szollosi G."/>
            <person name="Zifcakova L."/>
            <person name="Stursova M."/>
            <person name="Spatafora J.W."/>
            <person name="Tedersoo L."/>
            <person name="Vaario L.M."/>
            <person name="Yamada A."/>
            <person name="Yan M."/>
            <person name="Wang P."/>
            <person name="Xu J."/>
            <person name="Bruns T."/>
            <person name="Baldrian P."/>
            <person name="Vilgalys R."/>
            <person name="Dunand C."/>
            <person name="Henrissat B."/>
            <person name="Grigoriev I.V."/>
            <person name="Hibbett D."/>
            <person name="Nagy L.G."/>
            <person name="Martin F.M."/>
        </authorList>
    </citation>
    <scope>NUCLEOTIDE SEQUENCE</scope>
    <source>
        <strain evidence="3">UP504</strain>
    </source>
</reference>
<comment type="caution">
    <text evidence="3">The sequence shown here is derived from an EMBL/GenBank/DDBJ whole genome shotgun (WGS) entry which is preliminary data.</text>
</comment>
<dbReference type="PANTHER" id="PTHR33096">
    <property type="entry name" value="CXC2 DOMAIN-CONTAINING PROTEIN"/>
    <property type="match status" value="1"/>
</dbReference>
<dbReference type="OrthoDB" id="2505730at2759"/>
<dbReference type="AlphaFoldDB" id="A0A9P6DX14"/>
<feature type="compositionally biased region" description="Acidic residues" evidence="2">
    <location>
        <begin position="593"/>
        <end position="612"/>
    </location>
</feature>
<dbReference type="Proteomes" id="UP000886523">
    <property type="component" value="Unassembled WGS sequence"/>
</dbReference>
<proteinExistence type="predicted"/>